<dbReference type="PANTHER" id="PTHR32305:SF17">
    <property type="entry name" value="TRNA NUCLEASE WAPA"/>
    <property type="match status" value="1"/>
</dbReference>
<keyword evidence="3" id="KW-0812">Transmembrane</keyword>
<evidence type="ECO:0000313" key="5">
    <source>
        <dbReference type="EMBL" id="MFH8543521.1"/>
    </source>
</evidence>
<proteinExistence type="predicted"/>
<evidence type="ECO:0000256" key="3">
    <source>
        <dbReference type="SAM" id="Phobius"/>
    </source>
</evidence>
<reference evidence="5 6" key="1">
    <citation type="submission" date="2024-10" db="EMBL/GenBank/DDBJ databases">
        <title>The Natural Products Discovery Center: Release of the First 8490 Sequenced Strains for Exploring Actinobacteria Biosynthetic Diversity.</title>
        <authorList>
            <person name="Kalkreuter E."/>
            <person name="Kautsar S.A."/>
            <person name="Yang D."/>
            <person name="Bader C.D."/>
            <person name="Teijaro C.N."/>
            <person name="Fluegel L."/>
            <person name="Davis C.M."/>
            <person name="Simpson J.R."/>
            <person name="Lauterbach L."/>
            <person name="Steele A.D."/>
            <person name="Gui C."/>
            <person name="Meng S."/>
            <person name="Li G."/>
            <person name="Viehrig K."/>
            <person name="Ye F."/>
            <person name="Su P."/>
            <person name="Kiefer A.F."/>
            <person name="Nichols A."/>
            <person name="Cepeda A.J."/>
            <person name="Yan W."/>
            <person name="Fan B."/>
            <person name="Jiang Y."/>
            <person name="Adhikari A."/>
            <person name="Zheng C.-J."/>
            <person name="Schuster L."/>
            <person name="Cowan T.M."/>
            <person name="Smanski M.J."/>
            <person name="Chevrette M.G."/>
            <person name="De Carvalho L.P.S."/>
            <person name="Shen B."/>
        </authorList>
    </citation>
    <scope>NUCLEOTIDE SEQUENCE [LARGE SCALE GENOMIC DNA]</scope>
    <source>
        <strain evidence="5 6">NPDC017990</strain>
    </source>
</reference>
<evidence type="ECO:0000256" key="1">
    <source>
        <dbReference type="ARBA" id="ARBA00022737"/>
    </source>
</evidence>
<feature type="domain" description="Teneurin-like YD-shell" evidence="4">
    <location>
        <begin position="1606"/>
        <end position="1806"/>
    </location>
</feature>
<organism evidence="5 6">
    <name type="scientific">Streptomyces longisporoflavus</name>
    <dbReference type="NCBI Taxonomy" id="28044"/>
    <lineage>
        <taxon>Bacteria</taxon>
        <taxon>Bacillati</taxon>
        <taxon>Actinomycetota</taxon>
        <taxon>Actinomycetes</taxon>
        <taxon>Kitasatosporales</taxon>
        <taxon>Streptomycetaceae</taxon>
        <taxon>Streptomyces</taxon>
    </lineage>
</organism>
<dbReference type="InterPro" id="IPR006530">
    <property type="entry name" value="YD"/>
</dbReference>
<evidence type="ECO:0000313" key="6">
    <source>
        <dbReference type="Proteomes" id="UP001610818"/>
    </source>
</evidence>
<keyword evidence="1" id="KW-0677">Repeat</keyword>
<dbReference type="InterPro" id="IPR050708">
    <property type="entry name" value="T6SS_VgrG/RHS"/>
</dbReference>
<feature type="transmembrane region" description="Helical" evidence="3">
    <location>
        <begin position="1975"/>
        <end position="1996"/>
    </location>
</feature>
<dbReference type="PANTHER" id="PTHR32305">
    <property type="match status" value="1"/>
</dbReference>
<dbReference type="InterPro" id="IPR056823">
    <property type="entry name" value="TEN-like_YD-shell"/>
</dbReference>
<dbReference type="EMBL" id="JBIRGQ010000001">
    <property type="protein sequence ID" value="MFH8543521.1"/>
    <property type="molecule type" value="Genomic_DNA"/>
</dbReference>
<name>A0ABW7QEZ1_9ACTN</name>
<feature type="region of interest" description="Disordered" evidence="2">
    <location>
        <begin position="1742"/>
        <end position="1761"/>
    </location>
</feature>
<keyword evidence="3" id="KW-0472">Membrane</keyword>
<keyword evidence="6" id="KW-1185">Reference proteome</keyword>
<accession>A0ABW7QEZ1</accession>
<evidence type="ECO:0000259" key="4">
    <source>
        <dbReference type="Pfam" id="PF25023"/>
    </source>
</evidence>
<dbReference type="InterPro" id="IPR022385">
    <property type="entry name" value="Rhs_assc_core"/>
</dbReference>
<sequence>MIYLVAGLLGGPVAAAAELNLAEVKKPDPVPTSTVKKHRLSRPDQGAKQPSKAASKATWPKKGTAAVTVPESGRAQAEPGTLPVSVARARAKAAKAVGPEKTQVQVLDQKAAKALGVQGVVLAVRPIEGPKGVVDVRVDYSGFRHAYGGDWASRLTLRQLPGCALVTPGKKDCGVWTSLKTDNDTKNDTLSATVALSAADEAQDKAAPVAKAPAQTRSASGLSASQGTVLLAATAAASGASGDFKASSLAPSASWSAGGSNGGFSWSYDVDTPEVPGGTEPELSLAYNSQSVDGRTAATNNQANWIGDGWSMEPGYIERRYVACSDDAKDGNGTDKSGDQCWKKDNAVLNLGGQSNTLVRDDKSGEWHLESDDGTKAVKLASKERGNGDDNGEYWRITTPDGTRYYFGYNRLPGWSEGKAQTNSTWTVPVFGNHKDEVCHADTFKDSWCQQAWRWNLDYVVDPHGDAMAYYWNTETNYYGRNVNPDTGSSTATAYDRGGYLDRIEYGLRSSSMYSQKAAGKVDFTVSERCLTDCGTFDKEHAKNWPDVPFDRNCKAGDECKDRYSPSFWTRKRLTKISTSLLTGGAYKPVDSWTLAHQFPPTGDGTDPALWLSSITRTGHTGTGDVTLPAVSFKKQQLANRVEGATTGGNPDPVPPMVRYRVYGIDTESGGTIGVTYSAPDCKAGDIPSPSSNKRRCYPVKWSPPDAPAADYEPYLDWFHTYVATQVLEADNTGGAPIKETDYSYLDGMAWAKEDDEFTKAKHLTYGDRKGYGRVQVRTGAPASDKQTLKEYRYFRGIDGAKVSDHEGTEVTDHQAFAGMTREEATYNGDDGKLETTTSYEPWHGVATATHTRSGLSALTAYTTGNKSEKTRTAVGNGWRTTATERSYDEFGLPTSESDLGDLAKSGDEECISTSYARNSGDNILTLVKEVKKVAVACDKTPSLPTDLISTERHYYDDATSLDATPTKGDVTRLDEQNDKGTGYLTTATHSYDQHGRELTETDADGVTTSTTDYTPKTIEAPKSATETNALGHKTTTDYEPARGVVTATVDANSKRTEAVHDGLGRVLKVWNPGWSKTDHANQPSSEHSYTISKTEANAVATKSLQHDGTYATTYQLYDGLLRERETQAPAIGTKNRIVTETLYDSRGFTWKTYAPYYADDAPSGALAKGADNKVPSATENLYDGMGRVTDAISRTFGDEKWRTKTEYAGDRTTVIPPKGGTATTVVTDARGRTIERQQYTDAERTTAQKTRYSYGRFDEPEEVSDPAGNIWTYAFDARGQQIEADDPDKGLTKTTYDKLGQAISTTDARGITLRTGYDKLGRKTELAKGETLLAKWTYDTVAKGQPAASSRYIDGKEYRSATDSYDDLYQPTSSTTTIPEGVGALAGTFTWTFGYNKYTGQQEWIKHPAVGNLPSERQTTVYGEGNLPQKTTAGSITLVNSTSHDVFARPVRTEFGTLGKKVYKTQVYDEHTGRMKRQTTDRDTAPQRIDDTAYTYDPAGNVTGITTASGQDETKSTDTQCFTNNALGQLTAAWTAKTDCSSAPSAGTVGGPDAYWQSYEYDAIGNRSKQIDQIAGATTTYTPSDPKTGLPHAVQEATVKGGPDDGQKSTFGYDEAGNTKKRTIGDRTQDLTWDDEGHLATLTEAGKTTSYLYDADGERMVAKDADGSQTLTLPGDNELKITKDGAKEGTRYYTHEGETVAVRTSKGFSYLLSDHQGTSMAAVAMTTLAVTRRRQLPFGQTRSKGTETIPGTRGFVGGTNDPTGLVHLGAREYDPILGRFLSVDPVLDVDDPAQMNAYSYAHNNPLTKSDPDGLRPMGPTDHGKNGDAAWGARRGMYAGYNYRNGRWVWKQTPRKGKVFRQRYTAYRANPSHYLIDDKYARAELRASAVARAKAQAKARAEARRKAEAERRKKDGIFGNIRKGNWGAAWDNAADKVDNTVGSTDWWKHKGVDVGVGALATIGTAACIASVACGAGVFVVGAGALFVTGMGAHMAVASDEERSRGATQYMRRTAWAEVKGMAMGTLYGRGAVGAFRKGGNLFWSRWAVKGGHARINSIVSGPRQGGLPHFWRKSSWK</sequence>
<keyword evidence="3" id="KW-1133">Transmembrane helix</keyword>
<feature type="region of interest" description="Disordered" evidence="2">
    <location>
        <begin position="26"/>
        <end position="80"/>
    </location>
</feature>
<protein>
    <submittedName>
        <fullName evidence="5">RHS repeat domain-containing protein</fullName>
    </submittedName>
</protein>
<comment type="caution">
    <text evidence="5">The sequence shown here is derived from an EMBL/GenBank/DDBJ whole genome shotgun (WGS) entry which is preliminary data.</text>
</comment>
<feature type="region of interest" description="Disordered" evidence="2">
    <location>
        <begin position="1598"/>
        <end position="1623"/>
    </location>
</feature>
<dbReference type="Gene3D" id="2.180.10.10">
    <property type="entry name" value="RHS repeat-associated core"/>
    <property type="match status" value="2"/>
</dbReference>
<evidence type="ECO:0000256" key="2">
    <source>
        <dbReference type="SAM" id="MobiDB-lite"/>
    </source>
</evidence>
<gene>
    <name evidence="5" type="ORF">ACH4F9_00755</name>
</gene>
<dbReference type="RefSeq" id="WP_397706785.1">
    <property type="nucleotide sequence ID" value="NZ_JBIRGN010000001.1"/>
</dbReference>
<dbReference type="Proteomes" id="UP001610818">
    <property type="component" value="Unassembled WGS sequence"/>
</dbReference>
<dbReference type="NCBIfam" id="TIGR01643">
    <property type="entry name" value="YD_repeat_2x"/>
    <property type="match status" value="3"/>
</dbReference>
<dbReference type="Pfam" id="PF25023">
    <property type="entry name" value="TEN_YD-shell"/>
    <property type="match status" value="1"/>
</dbReference>
<dbReference type="NCBIfam" id="TIGR03696">
    <property type="entry name" value="Rhs_assc_core"/>
    <property type="match status" value="1"/>
</dbReference>